<proteinExistence type="predicted"/>
<evidence type="ECO:0000259" key="1">
    <source>
        <dbReference type="Pfam" id="PF13519"/>
    </source>
</evidence>
<dbReference type="HOGENOM" id="CLU_107054_0_0_6"/>
<keyword evidence="3" id="KW-1185">Reference proteome</keyword>
<dbReference type="AlphaFoldDB" id="H8L509"/>
<sequence>MPRRPDELSYRRRPGGSARLTVYVLDCSASMLRHGRLALAKGLLADWFAEAARARSQVALICHGGRGARLVFGPAVPRWWNERWIQPIAGGGGTPLQAGLAMAETLLQRGHRRDPGLGLELWLLSDEHCPAAGPPSLGSASIIDVEPRGRMAGGARRLAHAWQAAYLQLTPQGLSQPGF</sequence>
<dbReference type="InterPro" id="IPR002035">
    <property type="entry name" value="VWF_A"/>
</dbReference>
<dbReference type="SUPFAM" id="SSF53300">
    <property type="entry name" value="vWA-like"/>
    <property type="match status" value="1"/>
</dbReference>
<gene>
    <name evidence="2" type="ordered locus">Fraau_1281</name>
</gene>
<dbReference type="Proteomes" id="UP000005234">
    <property type="component" value="Chromosome"/>
</dbReference>
<evidence type="ECO:0000313" key="3">
    <source>
        <dbReference type="Proteomes" id="UP000005234"/>
    </source>
</evidence>
<reference evidence="2" key="1">
    <citation type="submission" date="2012-02" db="EMBL/GenBank/DDBJ databases">
        <title>The complete genome of Frateuria aurantia DSM 6220.</title>
        <authorList>
            <consortium name="US DOE Joint Genome Institute (JGI-PGF)"/>
            <person name="Lucas S."/>
            <person name="Copeland A."/>
            <person name="Lapidus A."/>
            <person name="Glavina del Rio T."/>
            <person name="Dalin E."/>
            <person name="Tice H."/>
            <person name="Bruce D."/>
            <person name="Goodwin L."/>
            <person name="Pitluck S."/>
            <person name="Peters L."/>
            <person name="Ovchinnikova G."/>
            <person name="Teshima H."/>
            <person name="Kyrpides N."/>
            <person name="Mavromatis K."/>
            <person name="Ivanova N."/>
            <person name="Brettin T."/>
            <person name="Detter J.C."/>
            <person name="Han C."/>
            <person name="Larimer F."/>
            <person name="Land M."/>
            <person name="Hauser L."/>
            <person name="Markowitz V."/>
            <person name="Cheng J.-F."/>
            <person name="Hugenholtz P."/>
            <person name="Woyke T."/>
            <person name="Wu D."/>
            <person name="Brambilla E."/>
            <person name="Klenk H.-P."/>
            <person name="Eisen J.A."/>
        </authorList>
    </citation>
    <scope>NUCLEOTIDE SEQUENCE</scope>
    <source>
        <strain evidence="2">DSM 6220</strain>
    </source>
</reference>
<protein>
    <recommendedName>
        <fullName evidence="1">VWFA domain-containing protein</fullName>
    </recommendedName>
</protein>
<feature type="domain" description="VWFA" evidence="1">
    <location>
        <begin position="21"/>
        <end position="111"/>
    </location>
</feature>
<organism evidence="2 3">
    <name type="scientific">Frateuria aurantia (strain ATCC 33424 / DSM 6220 / KCTC 2777 / LMG 1558 / NBRC 3245 / NCIMB 13370)</name>
    <name type="common">Acetobacter aurantius</name>
    <dbReference type="NCBI Taxonomy" id="767434"/>
    <lineage>
        <taxon>Bacteria</taxon>
        <taxon>Pseudomonadati</taxon>
        <taxon>Pseudomonadota</taxon>
        <taxon>Gammaproteobacteria</taxon>
        <taxon>Lysobacterales</taxon>
        <taxon>Rhodanobacteraceae</taxon>
        <taxon>Frateuria</taxon>
    </lineage>
</organism>
<dbReference type="Pfam" id="PF13519">
    <property type="entry name" value="VWA_2"/>
    <property type="match status" value="1"/>
</dbReference>
<dbReference type="KEGG" id="fau:Fraau_1281"/>
<dbReference type="Gene3D" id="3.40.50.410">
    <property type="entry name" value="von Willebrand factor, type A domain"/>
    <property type="match status" value="1"/>
</dbReference>
<evidence type="ECO:0000313" key="2">
    <source>
        <dbReference type="EMBL" id="AFC85723.1"/>
    </source>
</evidence>
<dbReference type="RefSeq" id="WP_014402729.1">
    <property type="nucleotide sequence ID" value="NC_017033.1"/>
</dbReference>
<dbReference type="InterPro" id="IPR036465">
    <property type="entry name" value="vWFA_dom_sf"/>
</dbReference>
<name>H8L509_FRAAD</name>
<dbReference type="eggNOG" id="COG1240">
    <property type="taxonomic scope" value="Bacteria"/>
</dbReference>
<dbReference type="EMBL" id="CP003350">
    <property type="protein sequence ID" value="AFC85723.1"/>
    <property type="molecule type" value="Genomic_DNA"/>
</dbReference>
<accession>H8L509</accession>
<dbReference type="STRING" id="767434.Fraau_1281"/>